<accession>A0ABW7BG62</accession>
<keyword evidence="2" id="KW-1185">Reference proteome</keyword>
<gene>
    <name evidence="1" type="ORF">ACGFZB_38120</name>
</gene>
<reference evidence="1 2" key="1">
    <citation type="submission" date="2024-10" db="EMBL/GenBank/DDBJ databases">
        <title>The Natural Products Discovery Center: Release of the First 8490 Sequenced Strains for Exploring Actinobacteria Biosynthetic Diversity.</title>
        <authorList>
            <person name="Kalkreuter E."/>
            <person name="Kautsar S.A."/>
            <person name="Yang D."/>
            <person name="Bader C.D."/>
            <person name="Teijaro C.N."/>
            <person name="Fluegel L."/>
            <person name="Davis C.M."/>
            <person name="Simpson J.R."/>
            <person name="Lauterbach L."/>
            <person name="Steele A.D."/>
            <person name="Gui C."/>
            <person name="Meng S."/>
            <person name="Li G."/>
            <person name="Viehrig K."/>
            <person name="Ye F."/>
            <person name="Su P."/>
            <person name="Kiefer A.F."/>
            <person name="Nichols A."/>
            <person name="Cepeda A.J."/>
            <person name="Yan W."/>
            <person name="Fan B."/>
            <person name="Jiang Y."/>
            <person name="Adhikari A."/>
            <person name="Zheng C.-J."/>
            <person name="Schuster L."/>
            <person name="Cowan T.M."/>
            <person name="Smanski M.J."/>
            <person name="Chevrette M.G."/>
            <person name="De Carvalho L.P.S."/>
            <person name="Shen B."/>
        </authorList>
    </citation>
    <scope>NUCLEOTIDE SEQUENCE [LARGE SCALE GENOMIC DNA]</scope>
    <source>
        <strain evidence="1 2">NPDC048320</strain>
    </source>
</reference>
<dbReference type="EMBL" id="JBICYV010000026">
    <property type="protein sequence ID" value="MFG3016168.1"/>
    <property type="molecule type" value="Genomic_DNA"/>
</dbReference>
<protein>
    <submittedName>
        <fullName evidence="1">Uncharacterized protein</fullName>
    </submittedName>
</protein>
<name>A0ABW7BG62_9ACTN</name>
<organism evidence="1 2">
    <name type="scientific">Streptomyces cinerochromogenes</name>
    <dbReference type="NCBI Taxonomy" id="66422"/>
    <lineage>
        <taxon>Bacteria</taxon>
        <taxon>Bacillati</taxon>
        <taxon>Actinomycetota</taxon>
        <taxon>Actinomycetes</taxon>
        <taxon>Kitasatosporales</taxon>
        <taxon>Streptomycetaceae</taxon>
        <taxon>Streptomyces</taxon>
    </lineage>
</organism>
<dbReference type="RefSeq" id="WP_392824643.1">
    <property type="nucleotide sequence ID" value="NZ_JBICYV010000026.1"/>
</dbReference>
<evidence type="ECO:0000313" key="1">
    <source>
        <dbReference type="EMBL" id="MFG3016168.1"/>
    </source>
</evidence>
<comment type="caution">
    <text evidence="1">The sequence shown here is derived from an EMBL/GenBank/DDBJ whole genome shotgun (WGS) entry which is preliminary data.</text>
</comment>
<evidence type="ECO:0000313" key="2">
    <source>
        <dbReference type="Proteomes" id="UP001604267"/>
    </source>
</evidence>
<proteinExistence type="predicted"/>
<dbReference type="Proteomes" id="UP001604267">
    <property type="component" value="Unassembled WGS sequence"/>
</dbReference>
<sequence length="55" mass="6033">MTSNQQQSKTTVLPSGRELPGQQKWIASYPLGLTPPQPATCAAIERARWLGVDPR</sequence>